<protein>
    <recommendedName>
        <fullName evidence="5">DUF4218 domain-containing protein</fullName>
    </recommendedName>
</protein>
<evidence type="ECO:0000313" key="3">
    <source>
        <dbReference type="EMBL" id="CAI9270913.1"/>
    </source>
</evidence>
<sequence>MEHLVIHLAREAMLGGPVQYRWMYLYERKLGSMKRKIKNHAKVEGSIVEAYMIGEISTFCSQYFLPTIETRLNHELLNFAPDIPCYIMVDSRLSIFKVPSRRLFKKSGQQRPLTDDEMRIAHNYILINCVGALPFLRLRNEDPFILASQAKQVYYAPYPAMKDLKGWWVVVKTKPRDVYDLRQCVTEEDDDEDEEDQFFQESKATLPSTSSIANEVAGPFSHVIEG</sequence>
<feature type="domain" description="DUF4216" evidence="1">
    <location>
        <begin position="137"/>
        <end position="170"/>
    </location>
</feature>
<gene>
    <name evidence="3" type="ORF">LSALG_LOCUS11203</name>
</gene>
<proteinExistence type="predicted"/>
<dbReference type="Pfam" id="PF13960">
    <property type="entry name" value="DUF4218"/>
    <property type="match status" value="1"/>
</dbReference>
<evidence type="ECO:0000259" key="2">
    <source>
        <dbReference type="Pfam" id="PF13960"/>
    </source>
</evidence>
<name>A0AA35W025_LACSI</name>
<dbReference type="Pfam" id="PF13952">
    <property type="entry name" value="DUF4216"/>
    <property type="match status" value="1"/>
</dbReference>
<organism evidence="3 4">
    <name type="scientific">Lactuca saligna</name>
    <name type="common">Willowleaf lettuce</name>
    <dbReference type="NCBI Taxonomy" id="75948"/>
    <lineage>
        <taxon>Eukaryota</taxon>
        <taxon>Viridiplantae</taxon>
        <taxon>Streptophyta</taxon>
        <taxon>Embryophyta</taxon>
        <taxon>Tracheophyta</taxon>
        <taxon>Spermatophyta</taxon>
        <taxon>Magnoliopsida</taxon>
        <taxon>eudicotyledons</taxon>
        <taxon>Gunneridae</taxon>
        <taxon>Pentapetalae</taxon>
        <taxon>asterids</taxon>
        <taxon>campanulids</taxon>
        <taxon>Asterales</taxon>
        <taxon>Asteraceae</taxon>
        <taxon>Cichorioideae</taxon>
        <taxon>Cichorieae</taxon>
        <taxon>Lactucinae</taxon>
        <taxon>Lactuca</taxon>
    </lineage>
</organism>
<dbReference type="InterPro" id="IPR025452">
    <property type="entry name" value="DUF4218"/>
</dbReference>
<accession>A0AA35W025</accession>
<evidence type="ECO:0000259" key="1">
    <source>
        <dbReference type="Pfam" id="PF13952"/>
    </source>
</evidence>
<feature type="domain" description="DUF4218" evidence="2">
    <location>
        <begin position="1"/>
        <end position="74"/>
    </location>
</feature>
<evidence type="ECO:0000313" key="4">
    <source>
        <dbReference type="Proteomes" id="UP001177003"/>
    </source>
</evidence>
<dbReference type="PANTHER" id="PTHR48258:SF4">
    <property type="entry name" value="DUF4216 DOMAIN-CONTAINING PROTEIN"/>
    <property type="match status" value="1"/>
</dbReference>
<dbReference type="InterPro" id="IPR025312">
    <property type="entry name" value="DUF4216"/>
</dbReference>
<dbReference type="EMBL" id="OX465078">
    <property type="protein sequence ID" value="CAI9270913.1"/>
    <property type="molecule type" value="Genomic_DNA"/>
</dbReference>
<dbReference type="AlphaFoldDB" id="A0AA35W025"/>
<dbReference type="PANTHER" id="PTHR48258">
    <property type="entry name" value="DUF4218 DOMAIN-CONTAINING PROTEIN-RELATED"/>
    <property type="match status" value="1"/>
</dbReference>
<reference evidence="3" key="1">
    <citation type="submission" date="2023-04" db="EMBL/GenBank/DDBJ databases">
        <authorList>
            <person name="Vijverberg K."/>
            <person name="Xiong W."/>
            <person name="Schranz E."/>
        </authorList>
    </citation>
    <scope>NUCLEOTIDE SEQUENCE</scope>
</reference>
<keyword evidence="4" id="KW-1185">Reference proteome</keyword>
<evidence type="ECO:0008006" key="5">
    <source>
        <dbReference type="Google" id="ProtNLM"/>
    </source>
</evidence>
<dbReference type="Proteomes" id="UP001177003">
    <property type="component" value="Chromosome 2"/>
</dbReference>